<evidence type="ECO:0000259" key="18">
    <source>
        <dbReference type="Pfam" id="PF01746"/>
    </source>
</evidence>
<dbReference type="Gene3D" id="1.10.1270.20">
    <property type="entry name" value="tRNA(m1g37)methyltransferase, domain 2"/>
    <property type="match status" value="1"/>
</dbReference>
<evidence type="ECO:0000256" key="3">
    <source>
        <dbReference type="ARBA" id="ARBA00007630"/>
    </source>
</evidence>
<gene>
    <name evidence="15" type="primary">trmD</name>
    <name evidence="19" type="ORF">AUJ59_03995</name>
</gene>
<dbReference type="GO" id="GO:0005829">
    <property type="term" value="C:cytosol"/>
    <property type="evidence" value="ECO:0007669"/>
    <property type="project" value="TreeGrafter"/>
</dbReference>
<dbReference type="InterPro" id="IPR029028">
    <property type="entry name" value="Alpha/beta_knot_MTases"/>
</dbReference>
<dbReference type="InterPro" id="IPR016009">
    <property type="entry name" value="tRNA_MeTrfase_TRMD/TRM10"/>
</dbReference>
<dbReference type="Proteomes" id="UP000183144">
    <property type="component" value="Unassembled WGS sequence"/>
</dbReference>
<dbReference type="HAMAP" id="MF_00605">
    <property type="entry name" value="TrmD"/>
    <property type="match status" value="1"/>
</dbReference>
<keyword evidence="10 15" id="KW-0949">S-adenosyl-L-methionine</keyword>
<evidence type="ECO:0000313" key="19">
    <source>
        <dbReference type="EMBL" id="OIN88410.1"/>
    </source>
</evidence>
<dbReference type="FunFam" id="3.40.1280.10:FF:000001">
    <property type="entry name" value="tRNA (guanine-N(1)-)-methyltransferase"/>
    <property type="match status" value="1"/>
</dbReference>
<evidence type="ECO:0000256" key="8">
    <source>
        <dbReference type="ARBA" id="ARBA00022603"/>
    </source>
</evidence>
<evidence type="ECO:0000256" key="16">
    <source>
        <dbReference type="PIRSR" id="PIRSR000386-1"/>
    </source>
</evidence>
<name>A0A1J4RPT9_9BACT</name>
<keyword evidence="11 15" id="KW-0819">tRNA processing</keyword>
<dbReference type="NCBIfam" id="NF000648">
    <property type="entry name" value="PRK00026.1"/>
    <property type="match status" value="1"/>
</dbReference>
<evidence type="ECO:0000256" key="12">
    <source>
        <dbReference type="ARBA" id="ARBA00029736"/>
    </source>
</evidence>
<evidence type="ECO:0000256" key="5">
    <source>
        <dbReference type="ARBA" id="ARBA00012807"/>
    </source>
</evidence>
<organism evidence="19 20">
    <name type="scientific">Candidatus Beckwithbacteria bacterium CG1_02_47_37</name>
    <dbReference type="NCBI Taxonomy" id="1805034"/>
    <lineage>
        <taxon>Bacteria</taxon>
        <taxon>Candidatus Beckwithiibacteriota</taxon>
    </lineage>
</organism>
<comment type="function">
    <text evidence="1 15 17">Specifically methylates guanosine-37 in various tRNAs.</text>
</comment>
<dbReference type="STRING" id="1805034.AUJ59_03995"/>
<accession>A0A1J4RPT9</accession>
<reference evidence="19 20" key="1">
    <citation type="journal article" date="2016" name="Environ. Microbiol.">
        <title>Genomic resolution of a cold subsurface aquifer community provides metabolic insights for novel microbes adapted to high CO concentrations.</title>
        <authorList>
            <person name="Probst A.J."/>
            <person name="Castelle C.J."/>
            <person name="Singh A."/>
            <person name="Brown C.T."/>
            <person name="Anantharaman K."/>
            <person name="Sharon I."/>
            <person name="Hug L.A."/>
            <person name="Burstein D."/>
            <person name="Emerson J.B."/>
            <person name="Thomas B.C."/>
            <person name="Banfield J.F."/>
        </authorList>
    </citation>
    <scope>NUCLEOTIDE SEQUENCE [LARGE SCALE GENOMIC DNA]</scope>
    <source>
        <strain evidence="19">CG1_02_47_37</strain>
    </source>
</reference>
<dbReference type="GO" id="GO:0002939">
    <property type="term" value="P:tRNA N1-guanine methylation"/>
    <property type="evidence" value="ECO:0007669"/>
    <property type="project" value="TreeGrafter"/>
</dbReference>
<comment type="catalytic activity">
    <reaction evidence="14 15 17">
        <text>guanosine(37) in tRNA + S-adenosyl-L-methionine = N(1)-methylguanosine(37) in tRNA + S-adenosyl-L-homocysteine + H(+)</text>
        <dbReference type="Rhea" id="RHEA:36899"/>
        <dbReference type="Rhea" id="RHEA-COMP:10145"/>
        <dbReference type="Rhea" id="RHEA-COMP:10147"/>
        <dbReference type="ChEBI" id="CHEBI:15378"/>
        <dbReference type="ChEBI" id="CHEBI:57856"/>
        <dbReference type="ChEBI" id="CHEBI:59789"/>
        <dbReference type="ChEBI" id="CHEBI:73542"/>
        <dbReference type="ChEBI" id="CHEBI:74269"/>
        <dbReference type="EC" id="2.1.1.228"/>
    </reaction>
</comment>
<sequence>MKIDILTLFPKLFESVFSESLIARAQTKKIAAITIHNLRDWSIDKYKTVDDKPFGGGPGMVMKVDVVDRALQSLPAGYKILLTPQGQVFNQKIAQKLSSYKNLILICGHYEGYDERIRELIDEEISIGDYVLTGGEIPAMVIVDTIVRLLPGVVGKAASLTEESFSAGQLEYPQYTRPENYQGKTVPPVLLSGNHKKIKQWRQAEAEKRTKIRRPDLVNKH</sequence>
<dbReference type="EMBL" id="MNUI01000073">
    <property type="protein sequence ID" value="OIN88410.1"/>
    <property type="molecule type" value="Genomic_DNA"/>
</dbReference>
<comment type="subcellular location">
    <subcellularLocation>
        <location evidence="2 15 17">Cytoplasm</location>
    </subcellularLocation>
</comment>
<dbReference type="Gene3D" id="3.40.1280.10">
    <property type="match status" value="1"/>
</dbReference>
<dbReference type="PANTHER" id="PTHR46417:SF1">
    <property type="entry name" value="TRNA (GUANINE-N(1)-)-METHYLTRANSFERASE"/>
    <property type="match status" value="1"/>
</dbReference>
<evidence type="ECO:0000256" key="17">
    <source>
        <dbReference type="RuleBase" id="RU003464"/>
    </source>
</evidence>
<evidence type="ECO:0000256" key="10">
    <source>
        <dbReference type="ARBA" id="ARBA00022691"/>
    </source>
</evidence>
<protein>
    <recommendedName>
        <fullName evidence="6 15">tRNA (guanine-N(1)-)-methyltransferase</fullName>
        <ecNumber evidence="5 15">2.1.1.228</ecNumber>
    </recommendedName>
    <alternativeName>
        <fullName evidence="12 15">M1G-methyltransferase</fullName>
    </alternativeName>
    <alternativeName>
        <fullName evidence="13 15">tRNA [GM37] methyltransferase</fullName>
    </alternativeName>
</protein>
<dbReference type="CDD" id="cd18080">
    <property type="entry name" value="TrmD-like"/>
    <property type="match status" value="1"/>
</dbReference>
<evidence type="ECO:0000256" key="14">
    <source>
        <dbReference type="ARBA" id="ARBA00047783"/>
    </source>
</evidence>
<comment type="subunit">
    <text evidence="4 15 17">Homodimer.</text>
</comment>
<evidence type="ECO:0000256" key="11">
    <source>
        <dbReference type="ARBA" id="ARBA00022694"/>
    </source>
</evidence>
<evidence type="ECO:0000256" key="6">
    <source>
        <dbReference type="ARBA" id="ARBA00014679"/>
    </source>
</evidence>
<feature type="binding site" evidence="15 16">
    <location>
        <position position="108"/>
    </location>
    <ligand>
        <name>S-adenosyl-L-methionine</name>
        <dbReference type="ChEBI" id="CHEBI:59789"/>
    </ligand>
</feature>
<comment type="similarity">
    <text evidence="3 15 17">Belongs to the RNA methyltransferase TrmD family.</text>
</comment>
<evidence type="ECO:0000313" key="20">
    <source>
        <dbReference type="Proteomes" id="UP000183144"/>
    </source>
</evidence>
<evidence type="ECO:0000256" key="7">
    <source>
        <dbReference type="ARBA" id="ARBA00022490"/>
    </source>
</evidence>
<feature type="domain" description="tRNA methyltransferase TRMD/TRM10-type" evidence="18">
    <location>
        <begin position="1"/>
        <end position="219"/>
    </location>
</feature>
<proteinExistence type="inferred from homology"/>
<evidence type="ECO:0000256" key="9">
    <source>
        <dbReference type="ARBA" id="ARBA00022679"/>
    </source>
</evidence>
<dbReference type="GO" id="GO:0052906">
    <property type="term" value="F:tRNA (guanine(37)-N1)-methyltransferase activity"/>
    <property type="evidence" value="ECO:0007669"/>
    <property type="project" value="UniProtKB-UniRule"/>
</dbReference>
<evidence type="ECO:0000256" key="2">
    <source>
        <dbReference type="ARBA" id="ARBA00004496"/>
    </source>
</evidence>
<evidence type="ECO:0000256" key="4">
    <source>
        <dbReference type="ARBA" id="ARBA00011738"/>
    </source>
</evidence>
<keyword evidence="8 15" id="KW-0489">Methyltransferase</keyword>
<keyword evidence="7 15" id="KW-0963">Cytoplasm</keyword>
<dbReference type="SUPFAM" id="SSF75217">
    <property type="entry name" value="alpha/beta knot"/>
    <property type="match status" value="1"/>
</dbReference>
<keyword evidence="9 15" id="KW-0808">Transferase</keyword>
<comment type="caution">
    <text evidence="19">The sequence shown here is derived from an EMBL/GenBank/DDBJ whole genome shotgun (WGS) entry which is preliminary data.</text>
</comment>
<dbReference type="InterPro" id="IPR029026">
    <property type="entry name" value="tRNA_m1G_MTases_N"/>
</dbReference>
<dbReference type="InterPro" id="IPR002649">
    <property type="entry name" value="tRNA_m1G_MeTrfase_TrmD"/>
</dbReference>
<dbReference type="PIRSF" id="PIRSF000386">
    <property type="entry name" value="tRNA_mtase"/>
    <property type="match status" value="1"/>
</dbReference>
<evidence type="ECO:0000256" key="1">
    <source>
        <dbReference type="ARBA" id="ARBA00002634"/>
    </source>
</evidence>
<feature type="binding site" evidence="15 16">
    <location>
        <begin position="127"/>
        <end position="132"/>
    </location>
    <ligand>
        <name>S-adenosyl-L-methionine</name>
        <dbReference type="ChEBI" id="CHEBI:59789"/>
    </ligand>
</feature>
<evidence type="ECO:0000256" key="15">
    <source>
        <dbReference type="HAMAP-Rule" id="MF_00605"/>
    </source>
</evidence>
<evidence type="ECO:0000256" key="13">
    <source>
        <dbReference type="ARBA" id="ARBA00033392"/>
    </source>
</evidence>
<dbReference type="NCBIfam" id="TIGR00088">
    <property type="entry name" value="trmD"/>
    <property type="match status" value="1"/>
</dbReference>
<dbReference type="Pfam" id="PF01746">
    <property type="entry name" value="tRNA_m1G_MT"/>
    <property type="match status" value="1"/>
</dbReference>
<dbReference type="PANTHER" id="PTHR46417">
    <property type="entry name" value="TRNA (GUANINE-N(1)-)-METHYLTRANSFERASE"/>
    <property type="match status" value="1"/>
</dbReference>
<dbReference type="EC" id="2.1.1.228" evidence="5 15"/>
<dbReference type="InterPro" id="IPR023148">
    <property type="entry name" value="tRNA_m1G_MeTrfase_C_sf"/>
</dbReference>
<dbReference type="AlphaFoldDB" id="A0A1J4RPT9"/>